<proteinExistence type="predicted"/>
<feature type="region of interest" description="Disordered" evidence="1">
    <location>
        <begin position="236"/>
        <end position="272"/>
    </location>
</feature>
<dbReference type="InterPro" id="IPR007621">
    <property type="entry name" value="TPM_dom"/>
</dbReference>
<keyword evidence="2" id="KW-1133">Transmembrane helix</keyword>
<feature type="compositionally biased region" description="Low complexity" evidence="1">
    <location>
        <begin position="261"/>
        <end position="272"/>
    </location>
</feature>
<organism evidence="4 5">
    <name type="scientific">Evansella caseinilytica</name>
    <dbReference type="NCBI Taxonomy" id="1503961"/>
    <lineage>
        <taxon>Bacteria</taxon>
        <taxon>Bacillati</taxon>
        <taxon>Bacillota</taxon>
        <taxon>Bacilli</taxon>
        <taxon>Bacillales</taxon>
        <taxon>Bacillaceae</taxon>
        <taxon>Evansella</taxon>
    </lineage>
</organism>
<evidence type="ECO:0000313" key="4">
    <source>
        <dbReference type="EMBL" id="SDY13591.1"/>
    </source>
</evidence>
<evidence type="ECO:0000313" key="5">
    <source>
        <dbReference type="Proteomes" id="UP000198935"/>
    </source>
</evidence>
<feature type="compositionally biased region" description="Gly residues" evidence="1">
    <location>
        <begin position="249"/>
        <end position="260"/>
    </location>
</feature>
<evidence type="ECO:0000256" key="2">
    <source>
        <dbReference type="SAM" id="Phobius"/>
    </source>
</evidence>
<dbReference type="AlphaFoldDB" id="A0A1H3HDQ0"/>
<dbReference type="STRING" id="1503961.SAMN05421736_101465"/>
<keyword evidence="2" id="KW-0472">Membrane</keyword>
<keyword evidence="2" id="KW-0812">Transmembrane</keyword>
<sequence length="272" mass="30422">MVKNRLFFKQQLFLTKTAMAFMLVLFVFLPLTGAFAASESRQLIFDNAGLLTEQQQADLQALAVEYGEKRETDYIFLTVDDPEAGDVTRYMEDFYDAYADENTGYENAVLLVLDMYERDVQLASFGEAKTSLEDDRLTMIREQITPDLSSGNYEEAFRHFVKTADKYMGIRPGINPESVIFKLWFQLAVSAGIGGIVVGIMLYNSGGKVTVNSNTYMDPSNSNVVQRRDRFIRETVTKRKKPSNNNNSRGGGFGGGGVTRGGRSYSGSRGKF</sequence>
<gene>
    <name evidence="4" type="ORF">SAMN05421736_101465</name>
</gene>
<evidence type="ECO:0000256" key="1">
    <source>
        <dbReference type="SAM" id="MobiDB-lite"/>
    </source>
</evidence>
<reference evidence="5" key="1">
    <citation type="submission" date="2016-10" db="EMBL/GenBank/DDBJ databases">
        <authorList>
            <person name="Varghese N."/>
            <person name="Submissions S."/>
        </authorList>
    </citation>
    <scope>NUCLEOTIDE SEQUENCE [LARGE SCALE GENOMIC DNA]</scope>
    <source>
        <strain evidence="5">SP</strain>
    </source>
</reference>
<name>A0A1H3HDQ0_9BACI</name>
<dbReference type="Pfam" id="PF04536">
    <property type="entry name" value="TPM_phosphatase"/>
    <property type="match status" value="1"/>
</dbReference>
<protein>
    <recommendedName>
        <fullName evidence="3">TPM domain-containing protein</fullName>
    </recommendedName>
</protein>
<evidence type="ECO:0000259" key="3">
    <source>
        <dbReference type="Pfam" id="PF04536"/>
    </source>
</evidence>
<feature type="domain" description="TPM" evidence="3">
    <location>
        <begin position="44"/>
        <end position="166"/>
    </location>
</feature>
<dbReference type="Gene3D" id="3.10.310.50">
    <property type="match status" value="1"/>
</dbReference>
<keyword evidence="5" id="KW-1185">Reference proteome</keyword>
<feature type="transmembrane region" description="Helical" evidence="2">
    <location>
        <begin position="183"/>
        <end position="203"/>
    </location>
</feature>
<dbReference type="Proteomes" id="UP000198935">
    <property type="component" value="Unassembled WGS sequence"/>
</dbReference>
<accession>A0A1H3HDQ0</accession>
<dbReference type="EMBL" id="FNPI01000001">
    <property type="protein sequence ID" value="SDY13591.1"/>
    <property type="molecule type" value="Genomic_DNA"/>
</dbReference>
<dbReference type="OrthoDB" id="9806054at2"/>